<protein>
    <submittedName>
        <fullName evidence="2">DUF6431 domain-containing protein</fullName>
    </submittedName>
</protein>
<sequence>MITVFTDFCNPISQDFYDKTIAKVQFHQLTCTCGHSGGLTIHGYYYRSIKSEESVIRLHICRVKCSYCGTTHALLLSSIVPYSQTSLFDQVRIISCYEDSGDFSAIMNQTPSIDENIIRSVIRRYFQHWMQRLLSAGISFDPAFFFIRRCFSFFKRQFMQIKITPNILFLRPT</sequence>
<comment type="caution">
    <text evidence="2">The sequence shown here is derived from an EMBL/GenBank/DDBJ whole genome shotgun (WGS) entry which is preliminary data.</text>
</comment>
<dbReference type="Pfam" id="PF20020">
    <property type="entry name" value="DUF6431"/>
    <property type="match status" value="1"/>
</dbReference>
<dbReference type="RefSeq" id="WP_318065837.1">
    <property type="nucleotide sequence ID" value="NZ_JAWONS010000280.1"/>
</dbReference>
<keyword evidence="3" id="KW-1185">Reference proteome</keyword>
<proteinExistence type="predicted"/>
<reference evidence="2 3" key="1">
    <citation type="submission" date="2023-10" db="EMBL/GenBank/DDBJ databases">
        <title>A novel Glycoside Hydrolase 43-Like Enzyme from Clostrdium boliviensis is an Endo-xylanase, and a Candidate for Xylooligosaccharides Production from Different Xylan Substrates.</title>
        <authorList>
            <person name="Alvarez M.T."/>
            <person name="Rocabado-Villegas L.R."/>
            <person name="Salas-Veizaga D.M."/>
            <person name="Linares-Pasten J.A."/>
            <person name="Gudmundsdottir E.E."/>
            <person name="Hreggvidsson G.O."/>
            <person name="Adlercreutz P."/>
            <person name="Nordberg Karlsson E."/>
        </authorList>
    </citation>
    <scope>NUCLEOTIDE SEQUENCE [LARGE SCALE GENOMIC DNA]</scope>
    <source>
        <strain evidence="2 3">E-1</strain>
    </source>
</reference>
<evidence type="ECO:0000313" key="2">
    <source>
        <dbReference type="EMBL" id="MDW2799651.1"/>
    </source>
</evidence>
<dbReference type="EMBL" id="JAWONS010000280">
    <property type="protein sequence ID" value="MDW2799651.1"/>
    <property type="molecule type" value="Genomic_DNA"/>
</dbReference>
<dbReference type="InterPro" id="IPR045536">
    <property type="entry name" value="DUF6431"/>
</dbReference>
<name>A0ABU4GPX5_9CLOT</name>
<dbReference type="Proteomes" id="UP001276854">
    <property type="component" value="Unassembled WGS sequence"/>
</dbReference>
<organism evidence="2 3">
    <name type="scientific">Clostridium boliviensis</name>
    <dbReference type="NCBI Taxonomy" id="318465"/>
    <lineage>
        <taxon>Bacteria</taxon>
        <taxon>Bacillati</taxon>
        <taxon>Bacillota</taxon>
        <taxon>Clostridia</taxon>
        <taxon>Eubacteriales</taxon>
        <taxon>Clostridiaceae</taxon>
        <taxon>Clostridium</taxon>
    </lineage>
</organism>
<evidence type="ECO:0000259" key="1">
    <source>
        <dbReference type="Pfam" id="PF20020"/>
    </source>
</evidence>
<feature type="domain" description="DUF6431" evidence="1">
    <location>
        <begin position="33"/>
        <end position="86"/>
    </location>
</feature>
<evidence type="ECO:0000313" key="3">
    <source>
        <dbReference type="Proteomes" id="UP001276854"/>
    </source>
</evidence>
<accession>A0ABU4GPX5</accession>
<gene>
    <name evidence="2" type="ORF">RZO55_18920</name>
</gene>